<feature type="binding site" evidence="1">
    <location>
        <position position="179"/>
    </location>
    <ligand>
        <name>Zn(2+)</name>
        <dbReference type="ChEBI" id="CHEBI:29105"/>
    </ligand>
</feature>
<name>A0A2T2XG19_9FIRM</name>
<dbReference type="GO" id="GO:0006284">
    <property type="term" value="P:base-excision repair"/>
    <property type="evidence" value="ECO:0007669"/>
    <property type="project" value="InterPro"/>
</dbReference>
<sequence>MIDKPRCAWVTDDALYLAYHDQEWGVPQYDDRTLFEMLVLEGAQAGLSWLTVLRKRHSYRQAFANFQIASVASLSAAELMAAPGIIHHAGKLQSAITNAQAALSIQRDWGSLSNFLWAIVGGQPIVHQYLRGHQLPSQTEESQAMSRALKGYGMTFVGPTICYSFMQAIGMVNDHLTDCYRFRELRS</sequence>
<keyword evidence="1" id="KW-0862">Zinc</keyword>
<comment type="caution">
    <text evidence="2">The sequence shown here is derived from an EMBL/GenBank/DDBJ whole genome shotgun (WGS) entry which is preliminary data.</text>
</comment>
<evidence type="ECO:0000313" key="2">
    <source>
        <dbReference type="EMBL" id="PSR33451.1"/>
    </source>
</evidence>
<dbReference type="InterPro" id="IPR052891">
    <property type="entry name" value="DNA-3mA_glycosylase"/>
</dbReference>
<keyword evidence="1" id="KW-0479">Metal-binding</keyword>
<dbReference type="InterPro" id="IPR005019">
    <property type="entry name" value="Adenine_glyco"/>
</dbReference>
<evidence type="ECO:0000256" key="1">
    <source>
        <dbReference type="PIRSR" id="PIRSR605019-1"/>
    </source>
</evidence>
<dbReference type="Proteomes" id="UP000242972">
    <property type="component" value="Unassembled WGS sequence"/>
</dbReference>
<dbReference type="GO" id="GO:0008725">
    <property type="term" value="F:DNA-3-methyladenine glycosylase activity"/>
    <property type="evidence" value="ECO:0007669"/>
    <property type="project" value="InterPro"/>
</dbReference>
<dbReference type="PANTHER" id="PTHR30037:SF4">
    <property type="entry name" value="DNA-3-METHYLADENINE GLYCOSYLASE I"/>
    <property type="match status" value="1"/>
</dbReference>
<organism evidence="2 3">
    <name type="scientific">Sulfobacillus benefaciens</name>
    <dbReference type="NCBI Taxonomy" id="453960"/>
    <lineage>
        <taxon>Bacteria</taxon>
        <taxon>Bacillati</taxon>
        <taxon>Bacillota</taxon>
        <taxon>Clostridia</taxon>
        <taxon>Eubacteriales</taxon>
        <taxon>Clostridiales Family XVII. Incertae Sedis</taxon>
        <taxon>Sulfobacillus</taxon>
    </lineage>
</organism>
<dbReference type="InterPro" id="IPR011257">
    <property type="entry name" value="DNA_glycosylase"/>
</dbReference>
<gene>
    <name evidence="2" type="ORF">C7B46_09825</name>
</gene>
<accession>A0A2T2XG19</accession>
<dbReference type="Gene3D" id="1.10.340.30">
    <property type="entry name" value="Hypothetical protein, domain 2"/>
    <property type="match status" value="1"/>
</dbReference>
<dbReference type="Pfam" id="PF03352">
    <property type="entry name" value="Adenine_glyco"/>
    <property type="match status" value="1"/>
</dbReference>
<dbReference type="PANTHER" id="PTHR30037">
    <property type="entry name" value="DNA-3-METHYLADENINE GLYCOSYLASE 1"/>
    <property type="match status" value="1"/>
</dbReference>
<dbReference type="AlphaFoldDB" id="A0A2T2XG19"/>
<feature type="binding site" evidence="1">
    <location>
        <position position="20"/>
    </location>
    <ligand>
        <name>Zn(2+)</name>
        <dbReference type="ChEBI" id="CHEBI:29105"/>
    </ligand>
</feature>
<dbReference type="GO" id="GO:0046872">
    <property type="term" value="F:metal ion binding"/>
    <property type="evidence" value="ECO:0007669"/>
    <property type="project" value="UniProtKB-KW"/>
</dbReference>
<protein>
    <submittedName>
        <fullName evidence="2">DNA-3-methyladenine glycosylase I</fullName>
    </submittedName>
</protein>
<dbReference type="SUPFAM" id="SSF48150">
    <property type="entry name" value="DNA-glycosylase"/>
    <property type="match status" value="1"/>
</dbReference>
<feature type="binding site" evidence="1">
    <location>
        <position position="175"/>
    </location>
    <ligand>
        <name>Zn(2+)</name>
        <dbReference type="ChEBI" id="CHEBI:29105"/>
    </ligand>
</feature>
<proteinExistence type="predicted"/>
<dbReference type="EMBL" id="PXYW01000020">
    <property type="protein sequence ID" value="PSR33451.1"/>
    <property type="molecule type" value="Genomic_DNA"/>
</dbReference>
<feature type="binding site" evidence="1">
    <location>
        <position position="7"/>
    </location>
    <ligand>
        <name>Zn(2+)</name>
        <dbReference type="ChEBI" id="CHEBI:29105"/>
    </ligand>
</feature>
<evidence type="ECO:0000313" key="3">
    <source>
        <dbReference type="Proteomes" id="UP000242972"/>
    </source>
</evidence>
<reference evidence="2 3" key="1">
    <citation type="journal article" date="2014" name="BMC Genomics">
        <title>Comparison of environmental and isolate Sulfobacillus genomes reveals diverse carbon, sulfur, nitrogen, and hydrogen metabolisms.</title>
        <authorList>
            <person name="Justice N.B."/>
            <person name="Norman A."/>
            <person name="Brown C.T."/>
            <person name="Singh A."/>
            <person name="Thomas B.C."/>
            <person name="Banfield J.F."/>
        </authorList>
    </citation>
    <scope>NUCLEOTIDE SEQUENCE [LARGE SCALE GENOMIC DNA]</scope>
    <source>
        <strain evidence="2">AMDSBA4</strain>
    </source>
</reference>